<proteinExistence type="predicted"/>
<evidence type="ECO:0000313" key="5">
    <source>
        <dbReference type="Proteomes" id="UP000635665"/>
    </source>
</evidence>
<protein>
    <submittedName>
        <fullName evidence="4">FecR family protein</fullName>
    </submittedName>
</protein>
<feature type="domain" description="Protein FecR C-terminal" evidence="3">
    <location>
        <begin position="270"/>
        <end position="337"/>
    </location>
</feature>
<dbReference type="RefSeq" id="WP_198638581.1">
    <property type="nucleotide sequence ID" value="NZ_JAEHNY010000007.1"/>
</dbReference>
<name>A0ABS0TGI0_9FLAO</name>
<organism evidence="4 5">
    <name type="scientific">Salegentibacter maritimus</name>
    <dbReference type="NCBI Taxonomy" id="2794347"/>
    <lineage>
        <taxon>Bacteria</taxon>
        <taxon>Pseudomonadati</taxon>
        <taxon>Bacteroidota</taxon>
        <taxon>Flavobacteriia</taxon>
        <taxon>Flavobacteriales</taxon>
        <taxon>Flavobacteriaceae</taxon>
        <taxon>Salegentibacter</taxon>
    </lineage>
</organism>
<evidence type="ECO:0000259" key="2">
    <source>
        <dbReference type="Pfam" id="PF04773"/>
    </source>
</evidence>
<gene>
    <name evidence="4" type="ORF">I6U50_08820</name>
</gene>
<feature type="domain" description="FecR protein" evidence="2">
    <location>
        <begin position="130"/>
        <end position="220"/>
    </location>
</feature>
<accession>A0ABS0TGI0</accession>
<dbReference type="InterPro" id="IPR006860">
    <property type="entry name" value="FecR"/>
</dbReference>
<dbReference type="Gene3D" id="3.55.50.30">
    <property type="match status" value="1"/>
</dbReference>
<dbReference type="Gene3D" id="2.60.120.1440">
    <property type="match status" value="1"/>
</dbReference>
<dbReference type="PANTHER" id="PTHR30273">
    <property type="entry name" value="PERIPLASMIC SIGNAL SENSOR AND SIGMA FACTOR ACTIVATOR FECR-RELATED"/>
    <property type="match status" value="1"/>
</dbReference>
<keyword evidence="1" id="KW-1133">Transmembrane helix</keyword>
<keyword evidence="1" id="KW-0472">Membrane</keyword>
<comment type="caution">
    <text evidence="4">The sequence shown here is derived from an EMBL/GenBank/DDBJ whole genome shotgun (WGS) entry which is preliminary data.</text>
</comment>
<feature type="transmembrane region" description="Helical" evidence="1">
    <location>
        <begin position="27"/>
        <end position="46"/>
    </location>
</feature>
<evidence type="ECO:0000259" key="3">
    <source>
        <dbReference type="Pfam" id="PF16344"/>
    </source>
</evidence>
<dbReference type="Proteomes" id="UP000635665">
    <property type="component" value="Unassembled WGS sequence"/>
</dbReference>
<keyword evidence="1" id="KW-0812">Transmembrane</keyword>
<dbReference type="PANTHER" id="PTHR30273:SF2">
    <property type="entry name" value="PROTEIN FECR"/>
    <property type="match status" value="1"/>
</dbReference>
<dbReference type="InterPro" id="IPR032508">
    <property type="entry name" value="FecR_C"/>
</dbReference>
<sequence>MNEKEKKELRAKIITSAYAYKTRRKRLFYSISIAASILLIVTLGFYKYNLSESSIAKFAESSGDISIESESKQDVQLFLSGNKKVVIQSNNSSIAYQTGGREINIADSLGKRQEVTLDNSNEFNTLIVPYGKRSKIKLSDGTMVWLNSGSKLIYPATFKAKNREVFLIGEAIFDVAHNAKHPFKVLSKGHTIEVLGTVFNVSNYPEDKDIKTVLKSGSVEISYKSDSFFKSEEKTKITPGTMAVYNKASPKVNTKNVEVENYFSWREGVLIFKNNSLKHIMGKLGRYYNVDIEFQEQYMESETFSGYLDLKDSVEGVLKTLQNATNFNYNIKENGLITINKLENME</sequence>
<reference evidence="4 5" key="1">
    <citation type="submission" date="2020-12" db="EMBL/GenBank/DDBJ databases">
        <title>Salegentibacter orientalis sp. nov., isolated from costal sediment.</title>
        <authorList>
            <person name="Lian F.-B."/>
        </authorList>
    </citation>
    <scope>NUCLEOTIDE SEQUENCE [LARGE SCALE GENOMIC DNA]</scope>
    <source>
        <strain evidence="4 5">F60176</strain>
    </source>
</reference>
<dbReference type="InterPro" id="IPR012373">
    <property type="entry name" value="Ferrdict_sens_TM"/>
</dbReference>
<dbReference type="EMBL" id="JAEHNY010000007">
    <property type="protein sequence ID" value="MBI6120122.1"/>
    <property type="molecule type" value="Genomic_DNA"/>
</dbReference>
<evidence type="ECO:0000256" key="1">
    <source>
        <dbReference type="SAM" id="Phobius"/>
    </source>
</evidence>
<dbReference type="Pfam" id="PF16344">
    <property type="entry name" value="FecR_C"/>
    <property type="match status" value="1"/>
</dbReference>
<dbReference type="Pfam" id="PF04773">
    <property type="entry name" value="FecR"/>
    <property type="match status" value="1"/>
</dbReference>
<keyword evidence="5" id="KW-1185">Reference proteome</keyword>
<evidence type="ECO:0000313" key="4">
    <source>
        <dbReference type="EMBL" id="MBI6120122.1"/>
    </source>
</evidence>